<reference evidence="2" key="1">
    <citation type="submission" date="2016-06" db="EMBL/GenBank/DDBJ databases">
        <authorList>
            <person name="Varghese N."/>
        </authorList>
    </citation>
    <scope>NUCLEOTIDE SEQUENCE [LARGE SCALE GENOMIC DNA]</scope>
    <source>
        <strain evidence="2">DSM 43171</strain>
    </source>
</reference>
<keyword evidence="2" id="KW-1185">Reference proteome</keyword>
<dbReference type="AlphaFoldDB" id="A0A1C5JIJ3"/>
<name>A0A1C5JIJ3_9ACTN</name>
<dbReference type="OrthoDB" id="4428168at2"/>
<dbReference type="RefSeq" id="WP_091302712.1">
    <property type="nucleotide sequence ID" value="NZ_FMDN01000034.1"/>
</dbReference>
<proteinExistence type="predicted"/>
<accession>A0A1C5JIJ3</accession>
<dbReference type="Proteomes" id="UP000199408">
    <property type="component" value="Unassembled WGS sequence"/>
</dbReference>
<dbReference type="EMBL" id="FMDN01000034">
    <property type="protein sequence ID" value="SCG70293.1"/>
    <property type="molecule type" value="Genomic_DNA"/>
</dbReference>
<evidence type="ECO:0000313" key="2">
    <source>
        <dbReference type="Proteomes" id="UP000199408"/>
    </source>
</evidence>
<protein>
    <submittedName>
        <fullName evidence="1">Uncharacterized protein</fullName>
    </submittedName>
</protein>
<evidence type="ECO:0000313" key="1">
    <source>
        <dbReference type="EMBL" id="SCG70293.1"/>
    </source>
</evidence>
<organism evidence="1 2">
    <name type="scientific">Micromonospora halophytica</name>
    <dbReference type="NCBI Taxonomy" id="47864"/>
    <lineage>
        <taxon>Bacteria</taxon>
        <taxon>Bacillati</taxon>
        <taxon>Actinomycetota</taxon>
        <taxon>Actinomycetes</taxon>
        <taxon>Micromonosporales</taxon>
        <taxon>Micromonosporaceae</taxon>
        <taxon>Micromonospora</taxon>
    </lineage>
</organism>
<sequence length="409" mass="42807">MTEPVLELVFDRLAADPAVPADVADLVLAALSSDDDLATALAGTPTRLDPPATGHAEQRRVWLKSITDADRRLLRAAGPHEAGITEVRGQRAPLAATLDDVADERARRAAALLRRRGPADLPALTAILDEPDEGSAEEPVRRCRQLADLSLPGVDEVARLARELRDAVADVLRHDGGRSRAALRGAELLRLALEHHADGGDGPCPVCRTGALHGGWRVEAEATVAALRRRSLAAQTASTRLTALLRQAHHLIDDLPLAVTQNPAEEYGTGGDAPPVRALTEAIALLRRVPGDPVDLADHLQARYPALVAAAYAARAYAEGVLRQQDTGWQAAAGQLRAWVTAAGALAAREATLARLKAARVWLTDTGAALGQGESQALGLAFTAAPAPPAGRCPVPASPGPSAVGVPRT</sequence>
<dbReference type="STRING" id="47864.GA0070560_1348"/>
<gene>
    <name evidence="1" type="ORF">GA0070560_1348</name>
</gene>